<dbReference type="PANTHER" id="PTHR31123">
    <property type="entry name" value="ACCUMULATION OF DYADS PROTEIN 2-RELATED"/>
    <property type="match status" value="1"/>
</dbReference>
<feature type="compositionally biased region" description="Basic and acidic residues" evidence="6">
    <location>
        <begin position="34"/>
        <end position="48"/>
    </location>
</feature>
<dbReference type="STRING" id="698492.A0A0E9NBH0"/>
<feature type="transmembrane region" description="Helical" evidence="7">
    <location>
        <begin position="112"/>
        <end position="131"/>
    </location>
</feature>
<dbReference type="AlphaFoldDB" id="A0A0E9NBH0"/>
<gene>
    <name evidence="8" type="ORF">G7K_1254-t1</name>
</gene>
<evidence type="ECO:0000256" key="4">
    <source>
        <dbReference type="ARBA" id="ARBA00022989"/>
    </source>
</evidence>
<evidence type="ECO:0000256" key="5">
    <source>
        <dbReference type="ARBA" id="ARBA00023136"/>
    </source>
</evidence>
<evidence type="ECO:0000256" key="7">
    <source>
        <dbReference type="SAM" id="Phobius"/>
    </source>
</evidence>
<feature type="transmembrane region" description="Helical" evidence="7">
    <location>
        <begin position="181"/>
        <end position="201"/>
    </location>
</feature>
<sequence length="326" mass="35523">MSTAQQFMPPSPPQDDKYGVQDYPMPMQTGVSIFHERSESQDPLRQHTSDSSTHQPLPRGADYEAQYLDIKPTPSPHLSRIGNPTPLGLAAHCATLGAASWAIMGFAGTSGAALQALAPEFIFFPGTMLLISAQWELVIGNSFAYTVFGSFSAFWLAFGYLNLPWTGLAASYASDPLGLNHLIGFFVMSYAVLNFFFWVASLKTNVPFVFMFTFLELALILIAAGYLQMGHITDAAVGTILKAGGACGFICTFGGWYLFVVEVCTILCEIRPVLTNEFTASRHERIQHSLPRRRPLPPLRQEGRQEGAVSSFNPTRSHIAAAAGSS</sequence>
<feature type="region of interest" description="Disordered" evidence="6">
    <location>
        <begin position="292"/>
        <end position="326"/>
    </location>
</feature>
<dbReference type="GO" id="GO:0015123">
    <property type="term" value="F:acetate transmembrane transporter activity"/>
    <property type="evidence" value="ECO:0007669"/>
    <property type="project" value="TreeGrafter"/>
</dbReference>
<evidence type="ECO:0000313" key="8">
    <source>
        <dbReference type="EMBL" id="GAO47041.1"/>
    </source>
</evidence>
<feature type="transmembrane region" description="Helical" evidence="7">
    <location>
        <begin position="143"/>
        <end position="161"/>
    </location>
</feature>
<dbReference type="GO" id="GO:0005886">
    <property type="term" value="C:plasma membrane"/>
    <property type="evidence" value="ECO:0007669"/>
    <property type="project" value="TreeGrafter"/>
</dbReference>
<feature type="transmembrane region" description="Helical" evidence="7">
    <location>
        <begin position="239"/>
        <end position="261"/>
    </location>
</feature>
<comment type="similarity">
    <text evidence="2">Belongs to the acetate uptake transporter (AceTr) (TC 2.A.96) family.</text>
</comment>
<keyword evidence="3 7" id="KW-0812">Transmembrane</keyword>
<reference evidence="8 9" key="3">
    <citation type="journal article" date="2015" name="Genome Announc.">
        <title>Draft Genome Sequence of the Archiascomycetous Yeast Saitoella complicata.</title>
        <authorList>
            <person name="Yamauchi K."/>
            <person name="Kondo S."/>
            <person name="Hamamoto M."/>
            <person name="Takahashi Y."/>
            <person name="Ogura Y."/>
            <person name="Hayashi T."/>
            <person name="Nishida H."/>
        </authorList>
    </citation>
    <scope>NUCLEOTIDE SEQUENCE [LARGE SCALE GENOMIC DNA]</scope>
    <source>
        <strain evidence="8 9">NRRL Y-17804</strain>
    </source>
</reference>
<keyword evidence="4 7" id="KW-1133">Transmembrane helix</keyword>
<dbReference type="PANTHER" id="PTHR31123:SF4">
    <property type="entry name" value="PROTEIN ALCS"/>
    <property type="match status" value="1"/>
</dbReference>
<comment type="caution">
    <text evidence="8">The sequence shown here is derived from an EMBL/GenBank/DDBJ whole genome shotgun (WGS) entry which is preliminary data.</text>
</comment>
<name>A0A0E9NBH0_SAICN</name>
<dbReference type="Pfam" id="PF01184">
    <property type="entry name" value="Gpr1_Fun34_YaaH"/>
    <property type="match status" value="1"/>
</dbReference>
<protein>
    <submittedName>
        <fullName evidence="8">Uncharacterized protein</fullName>
    </submittedName>
</protein>
<organism evidence="8 9">
    <name type="scientific">Saitoella complicata (strain BCRC 22490 / CBS 7301 / JCM 7358 / NBRC 10748 / NRRL Y-17804)</name>
    <dbReference type="NCBI Taxonomy" id="698492"/>
    <lineage>
        <taxon>Eukaryota</taxon>
        <taxon>Fungi</taxon>
        <taxon>Dikarya</taxon>
        <taxon>Ascomycota</taxon>
        <taxon>Taphrinomycotina</taxon>
        <taxon>Taphrinomycotina incertae sedis</taxon>
        <taxon>Saitoella</taxon>
    </lineage>
</organism>
<dbReference type="Proteomes" id="UP000033140">
    <property type="component" value="Unassembled WGS sequence"/>
</dbReference>
<dbReference type="InterPro" id="IPR051633">
    <property type="entry name" value="AceTr"/>
</dbReference>
<dbReference type="InterPro" id="IPR000791">
    <property type="entry name" value="Gpr1/Fun34/SatP-like"/>
</dbReference>
<accession>A0A0E9NBH0</accession>
<dbReference type="EMBL" id="BACD03000007">
    <property type="protein sequence ID" value="GAO47041.1"/>
    <property type="molecule type" value="Genomic_DNA"/>
</dbReference>
<feature type="transmembrane region" description="Helical" evidence="7">
    <location>
        <begin position="208"/>
        <end position="227"/>
    </location>
</feature>
<keyword evidence="5 7" id="KW-0472">Membrane</keyword>
<evidence type="ECO:0000256" key="3">
    <source>
        <dbReference type="ARBA" id="ARBA00022692"/>
    </source>
</evidence>
<feature type="region of interest" description="Disordered" evidence="6">
    <location>
        <begin position="1"/>
        <end position="58"/>
    </location>
</feature>
<evidence type="ECO:0000256" key="1">
    <source>
        <dbReference type="ARBA" id="ARBA00004141"/>
    </source>
</evidence>
<keyword evidence="9" id="KW-1185">Reference proteome</keyword>
<reference evidence="8 9" key="1">
    <citation type="journal article" date="2011" name="J. Gen. Appl. Microbiol.">
        <title>Draft genome sequencing of the enigmatic yeast Saitoella complicata.</title>
        <authorList>
            <person name="Nishida H."/>
            <person name="Hamamoto M."/>
            <person name="Sugiyama J."/>
        </authorList>
    </citation>
    <scope>NUCLEOTIDE SEQUENCE [LARGE SCALE GENOMIC DNA]</scope>
    <source>
        <strain evidence="8 9">NRRL Y-17804</strain>
    </source>
</reference>
<evidence type="ECO:0000256" key="2">
    <source>
        <dbReference type="ARBA" id="ARBA00005587"/>
    </source>
</evidence>
<reference evidence="8 9" key="2">
    <citation type="journal article" date="2014" name="J. Gen. Appl. Microbiol.">
        <title>The early diverging ascomycetous budding yeast Saitoella complicata has three histone deacetylases belonging to the Clr6, Hos2, and Rpd3 lineages.</title>
        <authorList>
            <person name="Nishida H."/>
            <person name="Matsumoto T."/>
            <person name="Kondo S."/>
            <person name="Hamamoto M."/>
            <person name="Yoshikawa H."/>
        </authorList>
    </citation>
    <scope>NUCLEOTIDE SEQUENCE [LARGE SCALE GENOMIC DNA]</scope>
    <source>
        <strain evidence="8 9">NRRL Y-17804</strain>
    </source>
</reference>
<evidence type="ECO:0000313" key="9">
    <source>
        <dbReference type="Proteomes" id="UP000033140"/>
    </source>
</evidence>
<comment type="subcellular location">
    <subcellularLocation>
        <location evidence="1">Membrane</location>
        <topology evidence="1">Multi-pass membrane protein</topology>
    </subcellularLocation>
</comment>
<evidence type="ECO:0000256" key="6">
    <source>
        <dbReference type="SAM" id="MobiDB-lite"/>
    </source>
</evidence>
<proteinExistence type="inferred from homology"/>